<evidence type="ECO:0000256" key="5">
    <source>
        <dbReference type="SAM" id="MobiDB-lite"/>
    </source>
</evidence>
<evidence type="ECO:0000313" key="8">
    <source>
        <dbReference type="Proteomes" id="UP000053257"/>
    </source>
</evidence>
<name>A0A0C3SFY6_PHLG1</name>
<dbReference type="EMBL" id="KN840438">
    <property type="protein sequence ID" value="KIP12900.1"/>
    <property type="molecule type" value="Genomic_DNA"/>
</dbReference>
<dbReference type="PROSITE" id="PS50865">
    <property type="entry name" value="ZF_MYND_2"/>
    <property type="match status" value="1"/>
</dbReference>
<feature type="region of interest" description="Disordered" evidence="5">
    <location>
        <begin position="292"/>
        <end position="347"/>
    </location>
</feature>
<evidence type="ECO:0000256" key="2">
    <source>
        <dbReference type="ARBA" id="ARBA00022771"/>
    </source>
</evidence>
<dbReference type="STRING" id="745531.A0A0C3SFY6"/>
<evidence type="ECO:0000256" key="3">
    <source>
        <dbReference type="ARBA" id="ARBA00022833"/>
    </source>
</evidence>
<protein>
    <recommendedName>
        <fullName evidence="6">MYND-type domain-containing protein</fullName>
    </recommendedName>
</protein>
<reference evidence="7 8" key="1">
    <citation type="journal article" date="2014" name="PLoS Genet.">
        <title>Analysis of the Phlebiopsis gigantea genome, transcriptome and secretome provides insight into its pioneer colonization strategies of wood.</title>
        <authorList>
            <person name="Hori C."/>
            <person name="Ishida T."/>
            <person name="Igarashi K."/>
            <person name="Samejima M."/>
            <person name="Suzuki H."/>
            <person name="Master E."/>
            <person name="Ferreira P."/>
            <person name="Ruiz-Duenas F.J."/>
            <person name="Held B."/>
            <person name="Canessa P."/>
            <person name="Larrondo L.F."/>
            <person name="Schmoll M."/>
            <person name="Druzhinina I.S."/>
            <person name="Kubicek C.P."/>
            <person name="Gaskell J.A."/>
            <person name="Kersten P."/>
            <person name="St John F."/>
            <person name="Glasner J."/>
            <person name="Sabat G."/>
            <person name="Splinter BonDurant S."/>
            <person name="Syed K."/>
            <person name="Yadav J."/>
            <person name="Mgbeahuruike A.C."/>
            <person name="Kovalchuk A."/>
            <person name="Asiegbu F.O."/>
            <person name="Lackner G."/>
            <person name="Hoffmeister D."/>
            <person name="Rencoret J."/>
            <person name="Gutierrez A."/>
            <person name="Sun H."/>
            <person name="Lindquist E."/>
            <person name="Barry K."/>
            <person name="Riley R."/>
            <person name="Grigoriev I.V."/>
            <person name="Henrissat B."/>
            <person name="Kues U."/>
            <person name="Berka R.M."/>
            <person name="Martinez A.T."/>
            <person name="Covert S.F."/>
            <person name="Blanchette R.A."/>
            <person name="Cullen D."/>
        </authorList>
    </citation>
    <scope>NUCLEOTIDE SEQUENCE [LARGE SCALE GENOMIC DNA]</scope>
    <source>
        <strain evidence="7 8">11061_1 CR5-6</strain>
    </source>
</reference>
<keyword evidence="1" id="KW-0479">Metal-binding</keyword>
<evidence type="ECO:0000256" key="4">
    <source>
        <dbReference type="PROSITE-ProRule" id="PRU00134"/>
    </source>
</evidence>
<organism evidence="7 8">
    <name type="scientific">Phlebiopsis gigantea (strain 11061_1 CR5-6)</name>
    <name type="common">White-rot fungus</name>
    <name type="synonym">Peniophora gigantea</name>
    <dbReference type="NCBI Taxonomy" id="745531"/>
    <lineage>
        <taxon>Eukaryota</taxon>
        <taxon>Fungi</taxon>
        <taxon>Dikarya</taxon>
        <taxon>Basidiomycota</taxon>
        <taxon>Agaricomycotina</taxon>
        <taxon>Agaricomycetes</taxon>
        <taxon>Polyporales</taxon>
        <taxon>Phanerochaetaceae</taxon>
        <taxon>Phlebiopsis</taxon>
    </lineage>
</organism>
<dbReference type="OrthoDB" id="432970at2759"/>
<proteinExistence type="predicted"/>
<keyword evidence="8" id="KW-1185">Reference proteome</keyword>
<dbReference type="Gene3D" id="6.10.140.2220">
    <property type="match status" value="1"/>
</dbReference>
<evidence type="ECO:0000256" key="1">
    <source>
        <dbReference type="ARBA" id="ARBA00022723"/>
    </source>
</evidence>
<keyword evidence="2 4" id="KW-0863">Zinc-finger</keyword>
<evidence type="ECO:0000313" key="7">
    <source>
        <dbReference type="EMBL" id="KIP12900.1"/>
    </source>
</evidence>
<feature type="compositionally biased region" description="Polar residues" evidence="5">
    <location>
        <begin position="330"/>
        <end position="340"/>
    </location>
</feature>
<gene>
    <name evidence="7" type="ORF">PHLGIDRAFT_123946</name>
</gene>
<keyword evidence="3" id="KW-0862">Zinc</keyword>
<feature type="domain" description="MYND-type" evidence="6">
    <location>
        <begin position="230"/>
        <end position="275"/>
    </location>
</feature>
<feature type="compositionally biased region" description="Basic and acidic residues" evidence="5">
    <location>
        <begin position="309"/>
        <end position="322"/>
    </location>
</feature>
<dbReference type="AlphaFoldDB" id="A0A0C3SFY6"/>
<accession>A0A0C3SFY6</accession>
<dbReference type="Pfam" id="PF01753">
    <property type="entry name" value="zf-MYND"/>
    <property type="match status" value="1"/>
</dbReference>
<dbReference type="HOGENOM" id="CLU_063703_0_0_1"/>
<dbReference type="SUPFAM" id="SSF144232">
    <property type="entry name" value="HIT/MYND zinc finger-like"/>
    <property type="match status" value="1"/>
</dbReference>
<sequence>MSRLTSTPLERWGLSEYNEALPYAHLRMTCFSPISNEDDSDLGVQVEMHVRNLLDKDITAVRLGTIVRNPEDILELALRCCAGVTTAKDDAAALELLMQLAHIANPLNASRPVRARAWALIAHIEFERRLDDEDPDCWNVDSLYRAAVCANEACTLGYVCPGTMSVGMAIERSGFRRQEDCKFPEQDTKRFEELTALWRAVDRRKAEIRLADRKMEKKLKKDPRAYICTADGCGIEATHKAALLRCAGKCAAAGKPAYCSKDCQRKDWRRHKPFCGEAAPIDEHAASMRQTLIDTSPSEELVDVTTSRTTDRDTEGPRDEIKFTLGPGADSQSTSPSSGSALLETGD</sequence>
<evidence type="ECO:0000259" key="6">
    <source>
        <dbReference type="PROSITE" id="PS50865"/>
    </source>
</evidence>
<dbReference type="Proteomes" id="UP000053257">
    <property type="component" value="Unassembled WGS sequence"/>
</dbReference>
<dbReference type="InterPro" id="IPR002893">
    <property type="entry name" value="Znf_MYND"/>
</dbReference>
<dbReference type="GO" id="GO:0008270">
    <property type="term" value="F:zinc ion binding"/>
    <property type="evidence" value="ECO:0007669"/>
    <property type="project" value="UniProtKB-KW"/>
</dbReference>